<dbReference type="InterPro" id="IPR002645">
    <property type="entry name" value="STAS_dom"/>
</dbReference>
<feature type="domain" description="STAS" evidence="6">
    <location>
        <begin position="451"/>
        <end position="566"/>
    </location>
</feature>
<feature type="transmembrane region" description="Helical" evidence="5">
    <location>
        <begin position="266"/>
        <end position="285"/>
    </location>
</feature>
<feature type="transmembrane region" description="Helical" evidence="5">
    <location>
        <begin position="361"/>
        <end position="381"/>
    </location>
</feature>
<dbReference type="Pfam" id="PF00916">
    <property type="entry name" value="Sulfate_transp"/>
    <property type="match status" value="1"/>
</dbReference>
<dbReference type="Gene3D" id="3.30.750.24">
    <property type="entry name" value="STAS domain"/>
    <property type="match status" value="1"/>
</dbReference>
<dbReference type="PROSITE" id="PS50801">
    <property type="entry name" value="STAS"/>
    <property type="match status" value="1"/>
</dbReference>
<feature type="transmembrane region" description="Helical" evidence="5">
    <location>
        <begin position="87"/>
        <end position="107"/>
    </location>
</feature>
<dbReference type="EMBL" id="RBXL01000001">
    <property type="protein sequence ID" value="RKT46167.1"/>
    <property type="molecule type" value="Genomic_DNA"/>
</dbReference>
<dbReference type="NCBIfam" id="TIGR00815">
    <property type="entry name" value="sulP"/>
    <property type="match status" value="1"/>
</dbReference>
<protein>
    <submittedName>
        <fullName evidence="7">High affinity sulfate transporter 1</fullName>
    </submittedName>
</protein>
<evidence type="ECO:0000256" key="4">
    <source>
        <dbReference type="ARBA" id="ARBA00023136"/>
    </source>
</evidence>
<evidence type="ECO:0000256" key="5">
    <source>
        <dbReference type="SAM" id="Phobius"/>
    </source>
</evidence>
<dbReference type="Pfam" id="PF01740">
    <property type="entry name" value="STAS"/>
    <property type="match status" value="1"/>
</dbReference>
<feature type="transmembrane region" description="Helical" evidence="5">
    <location>
        <begin position="38"/>
        <end position="58"/>
    </location>
</feature>
<organism evidence="7 8">
    <name type="scientific">Thiocapsa rosea</name>
    <dbReference type="NCBI Taxonomy" id="69360"/>
    <lineage>
        <taxon>Bacteria</taxon>
        <taxon>Pseudomonadati</taxon>
        <taxon>Pseudomonadota</taxon>
        <taxon>Gammaproteobacteria</taxon>
        <taxon>Chromatiales</taxon>
        <taxon>Chromatiaceae</taxon>
        <taxon>Thiocapsa</taxon>
    </lineage>
</organism>
<reference evidence="7 8" key="1">
    <citation type="submission" date="2018-10" db="EMBL/GenBank/DDBJ databases">
        <title>Genomic Encyclopedia of Archaeal and Bacterial Type Strains, Phase II (KMG-II): from individual species to whole genera.</title>
        <authorList>
            <person name="Goeker M."/>
        </authorList>
    </citation>
    <scope>NUCLEOTIDE SEQUENCE [LARGE SCALE GENOMIC DNA]</scope>
    <source>
        <strain evidence="7 8">DSM 235</strain>
    </source>
</reference>
<evidence type="ECO:0000313" key="7">
    <source>
        <dbReference type="EMBL" id="RKT46167.1"/>
    </source>
</evidence>
<evidence type="ECO:0000259" key="6">
    <source>
        <dbReference type="PROSITE" id="PS50801"/>
    </source>
</evidence>
<gene>
    <name evidence="7" type="ORF">BDD21_3667</name>
</gene>
<dbReference type="CDD" id="cd07042">
    <property type="entry name" value="STAS_SulP_like_sulfate_transporter"/>
    <property type="match status" value="1"/>
</dbReference>
<feature type="transmembrane region" description="Helical" evidence="5">
    <location>
        <begin position="64"/>
        <end position="80"/>
    </location>
</feature>
<dbReference type="RefSeq" id="WP_170164805.1">
    <property type="nucleotide sequence ID" value="NZ_RBXL01000001.1"/>
</dbReference>
<evidence type="ECO:0000256" key="2">
    <source>
        <dbReference type="ARBA" id="ARBA00022692"/>
    </source>
</evidence>
<dbReference type="InterPro" id="IPR001902">
    <property type="entry name" value="SLC26A/SulP_fam"/>
</dbReference>
<dbReference type="InterPro" id="IPR011547">
    <property type="entry name" value="SLC26A/SulP_dom"/>
</dbReference>
<comment type="subcellular location">
    <subcellularLocation>
        <location evidence="1">Membrane</location>
        <topology evidence="1">Multi-pass membrane protein</topology>
    </subcellularLocation>
</comment>
<keyword evidence="4 5" id="KW-0472">Membrane</keyword>
<name>A0A495VCS1_9GAMM</name>
<dbReference type="GO" id="GO:0055085">
    <property type="term" value="P:transmembrane transport"/>
    <property type="evidence" value="ECO:0007669"/>
    <property type="project" value="InterPro"/>
</dbReference>
<evidence type="ECO:0000256" key="1">
    <source>
        <dbReference type="ARBA" id="ARBA00004141"/>
    </source>
</evidence>
<dbReference type="AlphaFoldDB" id="A0A495VCS1"/>
<proteinExistence type="predicted"/>
<dbReference type="SUPFAM" id="SSF52091">
    <property type="entry name" value="SpoIIaa-like"/>
    <property type="match status" value="1"/>
</dbReference>
<sequence length="580" mass="60050">MTNDPPTSPNGSTGRLARFAPGLPALLHYRRADLSHDLMAGLSVAAVALPVGVAYAQLAGFNPVVGLYASILPLLAYALFGTSRQLIVGPDAATAALLAASIAPLAAGDPQLYVALSVVMTILTGLYLIGASFLRLGALADFLSKPILVGYLNGIALYIIAGQLGKLFGFAVDAHGIVPKLVEVATHIGQTQWPTLAVGVGTYLVLILSKRLFPRLPAALVALVAATLAVVLLGLDKLGVAVVGTVPAGLPTLAIPGIPFDLLDDVAAAAAGLALISFSSTMLTARSFAAKNQYDINVDREMSALGAANIAAGLSQSFAIAGADSRTAMNDAAGGRTQVAGLIAAGSIALVLLFLTGPLQYVPIAALGAILISASLSLVNLKTLAVLYRLDRLELALALLATIGVIWVGALKAILVVVALALARFVRLSARPQVEVLGRVPGLSGFHSIARHADAATEPGLVLFRFNAPLVFFNAPHFKQQALAAIAAAGPDLRWFVLDAVPVTGLDYTGYTELEALAATLRRQGAELVLAGRMTEAAQRRRAAGLDEPGLIRRHFPTLRQAVKAYRAMQTAAPAGEQPE</sequence>
<keyword evidence="8" id="KW-1185">Reference proteome</keyword>
<dbReference type="InterPro" id="IPR036513">
    <property type="entry name" value="STAS_dom_sf"/>
</dbReference>
<comment type="caution">
    <text evidence="7">The sequence shown here is derived from an EMBL/GenBank/DDBJ whole genome shotgun (WGS) entry which is preliminary data.</text>
</comment>
<feature type="transmembrane region" description="Helical" evidence="5">
    <location>
        <begin position="339"/>
        <end position="355"/>
    </location>
</feature>
<dbReference type="GO" id="GO:0016020">
    <property type="term" value="C:membrane"/>
    <property type="evidence" value="ECO:0007669"/>
    <property type="project" value="UniProtKB-SubCell"/>
</dbReference>
<dbReference type="PANTHER" id="PTHR11814">
    <property type="entry name" value="SULFATE TRANSPORTER"/>
    <property type="match status" value="1"/>
</dbReference>
<feature type="transmembrane region" description="Helical" evidence="5">
    <location>
        <begin position="393"/>
        <end position="423"/>
    </location>
</feature>
<accession>A0A495VCS1</accession>
<evidence type="ECO:0000313" key="8">
    <source>
        <dbReference type="Proteomes" id="UP000274556"/>
    </source>
</evidence>
<evidence type="ECO:0000256" key="3">
    <source>
        <dbReference type="ARBA" id="ARBA00022989"/>
    </source>
</evidence>
<feature type="transmembrane region" description="Helical" evidence="5">
    <location>
        <begin position="216"/>
        <end position="235"/>
    </location>
</feature>
<feature type="transmembrane region" description="Helical" evidence="5">
    <location>
        <begin position="113"/>
        <end position="136"/>
    </location>
</feature>
<feature type="transmembrane region" description="Helical" evidence="5">
    <location>
        <begin position="148"/>
        <end position="172"/>
    </location>
</feature>
<dbReference type="Proteomes" id="UP000274556">
    <property type="component" value="Unassembled WGS sequence"/>
</dbReference>
<keyword evidence="3 5" id="KW-1133">Transmembrane helix</keyword>
<keyword evidence="2 5" id="KW-0812">Transmembrane</keyword>